<accession>A0A1H4BSC8</accession>
<protein>
    <submittedName>
        <fullName evidence="1">Uncharacterized protein</fullName>
    </submittedName>
</protein>
<organism evidence="1 2">
    <name type="scientific">Arachidicoccus rhizosphaerae</name>
    <dbReference type="NCBI Taxonomy" id="551991"/>
    <lineage>
        <taxon>Bacteria</taxon>
        <taxon>Pseudomonadati</taxon>
        <taxon>Bacteroidota</taxon>
        <taxon>Chitinophagia</taxon>
        <taxon>Chitinophagales</taxon>
        <taxon>Chitinophagaceae</taxon>
        <taxon>Arachidicoccus</taxon>
    </lineage>
</organism>
<proteinExistence type="predicted"/>
<dbReference type="EMBL" id="FNQY01000024">
    <property type="protein sequence ID" value="SEA51004.1"/>
    <property type="molecule type" value="Genomic_DNA"/>
</dbReference>
<dbReference type="Proteomes" id="UP000199041">
    <property type="component" value="Unassembled WGS sequence"/>
</dbReference>
<dbReference type="AlphaFoldDB" id="A0A1H4BSC8"/>
<gene>
    <name evidence="1" type="ORF">SAMN05192529_1246</name>
</gene>
<keyword evidence="2" id="KW-1185">Reference proteome</keyword>
<name>A0A1H4BSC8_9BACT</name>
<reference evidence="1 2" key="1">
    <citation type="submission" date="2016-10" db="EMBL/GenBank/DDBJ databases">
        <authorList>
            <person name="de Groot N.N."/>
        </authorList>
    </citation>
    <scope>NUCLEOTIDE SEQUENCE [LARGE SCALE GENOMIC DNA]</scope>
    <source>
        <strain evidence="1 2">Vu-144</strain>
    </source>
</reference>
<evidence type="ECO:0000313" key="1">
    <source>
        <dbReference type="EMBL" id="SEA51004.1"/>
    </source>
</evidence>
<sequence>MYNKIDKRKLYWLIYSPNRIYCYNNYPTLAFIETLKLEKVQYSEHRSLHKRGRFAKSAGK</sequence>
<evidence type="ECO:0000313" key="2">
    <source>
        <dbReference type="Proteomes" id="UP000199041"/>
    </source>
</evidence>